<sequence>IFTAPLDGRYFFSAILTGHKNEKIEAVLSKSNYGMARVDSAGYQPEGLENKPMAEAKPTPGSLAVFNIILPLQVGDTVCIDLVMGKLAHSVEPLTIFSGVLLYEDVTNQKTSKTMGLERDTLNDVYPPGLATHMLCVDSPSVLFPNLRMFLDLL</sequence>
<evidence type="ECO:0000256" key="2">
    <source>
        <dbReference type="ARBA" id="ARBA00022525"/>
    </source>
</evidence>
<dbReference type="Proteomes" id="UP001529510">
    <property type="component" value="Unassembled WGS sequence"/>
</dbReference>
<dbReference type="PROSITE" id="PS50871">
    <property type="entry name" value="C1Q"/>
    <property type="match status" value="1"/>
</dbReference>
<evidence type="ECO:0000313" key="5">
    <source>
        <dbReference type="EMBL" id="KAL0169818.1"/>
    </source>
</evidence>
<comment type="caution">
    <text evidence="5">The sequence shown here is derived from an EMBL/GenBank/DDBJ whole genome shotgun (WGS) entry which is preliminary data.</text>
</comment>
<dbReference type="PANTHER" id="PTHR15427:SF1">
    <property type="entry name" value="EMILIN-1"/>
    <property type="match status" value="1"/>
</dbReference>
<evidence type="ECO:0000259" key="4">
    <source>
        <dbReference type="PROSITE" id="PS50871"/>
    </source>
</evidence>
<evidence type="ECO:0000256" key="1">
    <source>
        <dbReference type="ARBA" id="ARBA00004498"/>
    </source>
</evidence>
<dbReference type="Gene3D" id="2.60.120.40">
    <property type="match status" value="1"/>
</dbReference>
<gene>
    <name evidence="5" type="ORF">M9458_034414</name>
</gene>
<keyword evidence="6" id="KW-1185">Reference proteome</keyword>
<evidence type="ECO:0000313" key="6">
    <source>
        <dbReference type="Proteomes" id="UP001529510"/>
    </source>
</evidence>
<dbReference type="AlphaFoldDB" id="A0ABD0P9T4"/>
<reference evidence="5 6" key="1">
    <citation type="submission" date="2024-05" db="EMBL/GenBank/DDBJ databases">
        <title>Genome sequencing and assembly of Indian major carp, Cirrhinus mrigala (Hamilton, 1822).</title>
        <authorList>
            <person name="Mohindra V."/>
            <person name="Chowdhury L.M."/>
            <person name="Lal K."/>
            <person name="Jena J.K."/>
        </authorList>
    </citation>
    <scope>NUCLEOTIDE SEQUENCE [LARGE SCALE GENOMIC DNA]</scope>
    <source>
        <strain evidence="5">CM1030</strain>
        <tissue evidence="5">Blood</tissue>
    </source>
</reference>
<name>A0ABD0P9T4_CIRMR</name>
<keyword evidence="2" id="KW-0964">Secreted</keyword>
<evidence type="ECO:0000256" key="3">
    <source>
        <dbReference type="ARBA" id="ARBA00022530"/>
    </source>
</evidence>
<feature type="non-terminal residue" evidence="5">
    <location>
        <position position="1"/>
    </location>
</feature>
<dbReference type="InterPro" id="IPR050392">
    <property type="entry name" value="Collagen/C1q_domain"/>
</dbReference>
<dbReference type="EMBL" id="JAMKFB020000017">
    <property type="protein sequence ID" value="KAL0169818.1"/>
    <property type="molecule type" value="Genomic_DNA"/>
</dbReference>
<proteinExistence type="predicted"/>
<dbReference type="InterPro" id="IPR008983">
    <property type="entry name" value="Tumour_necrosis_fac-like_dom"/>
</dbReference>
<organism evidence="5 6">
    <name type="scientific">Cirrhinus mrigala</name>
    <name type="common">Mrigala</name>
    <dbReference type="NCBI Taxonomy" id="683832"/>
    <lineage>
        <taxon>Eukaryota</taxon>
        <taxon>Metazoa</taxon>
        <taxon>Chordata</taxon>
        <taxon>Craniata</taxon>
        <taxon>Vertebrata</taxon>
        <taxon>Euteleostomi</taxon>
        <taxon>Actinopterygii</taxon>
        <taxon>Neopterygii</taxon>
        <taxon>Teleostei</taxon>
        <taxon>Ostariophysi</taxon>
        <taxon>Cypriniformes</taxon>
        <taxon>Cyprinidae</taxon>
        <taxon>Labeoninae</taxon>
        <taxon>Labeonini</taxon>
        <taxon>Cirrhinus</taxon>
    </lineage>
</organism>
<accession>A0ABD0P9T4</accession>
<keyword evidence="3" id="KW-0272">Extracellular matrix</keyword>
<feature type="domain" description="C1q" evidence="4">
    <location>
        <begin position="1"/>
        <end position="108"/>
    </location>
</feature>
<protein>
    <recommendedName>
        <fullName evidence="4">C1q domain-containing protein</fullName>
    </recommendedName>
</protein>
<dbReference type="SUPFAM" id="SSF49842">
    <property type="entry name" value="TNF-like"/>
    <property type="match status" value="1"/>
</dbReference>
<dbReference type="PANTHER" id="PTHR15427">
    <property type="entry name" value="EMILIN ELASTIN MICROFIBRIL INTERFACE-LOCATED PROTEIN ELASTIN MICROFIBRIL INTERFACER"/>
    <property type="match status" value="1"/>
</dbReference>
<dbReference type="InterPro" id="IPR001073">
    <property type="entry name" value="C1q_dom"/>
</dbReference>
<comment type="subcellular location">
    <subcellularLocation>
        <location evidence="1">Secreted</location>
        <location evidence="1">Extracellular space</location>
        <location evidence="1">Extracellular matrix</location>
    </subcellularLocation>
</comment>